<protein>
    <submittedName>
        <fullName evidence="1">Uncharacterized protein</fullName>
    </submittedName>
</protein>
<dbReference type="Proteomes" id="UP001335648">
    <property type="component" value="Unassembled WGS sequence"/>
</dbReference>
<evidence type="ECO:0000313" key="1">
    <source>
        <dbReference type="EMBL" id="KAK5890187.1"/>
    </source>
</evidence>
<reference evidence="1 2" key="1">
    <citation type="journal article" date="2023" name="Mol. Biol. Evol.">
        <title>Genomics of Secondarily Temperate Adaptation in the Only Non-Antarctic Icefish.</title>
        <authorList>
            <person name="Rivera-Colon A.G."/>
            <person name="Rayamajhi N."/>
            <person name="Minhas B.F."/>
            <person name="Madrigal G."/>
            <person name="Bilyk K.T."/>
            <person name="Yoon V."/>
            <person name="Hune M."/>
            <person name="Gregory S."/>
            <person name="Cheng C.H.C."/>
            <person name="Catchen J.M."/>
        </authorList>
    </citation>
    <scope>NUCLEOTIDE SEQUENCE [LARGE SCALE GENOMIC DNA]</scope>
    <source>
        <strain evidence="1">JC2023a</strain>
    </source>
</reference>
<sequence>MTKPLVSWANPYKGKPVTKQRLSHWFVEAIALGPIRVRVRRHPRVRELFRLRVWLHPGLCPGCLPSKTLVQAASWSSPLTFVRLLTVWTFYSQCDSSSGGHLVESELYLLKFWLVWRFRDKLVWQYGSYNFS</sequence>
<comment type="caution">
    <text evidence="1">The sequence shown here is derived from an EMBL/GenBank/DDBJ whole genome shotgun (WGS) entry which is preliminary data.</text>
</comment>
<organism evidence="1 2">
    <name type="scientific">Champsocephalus esox</name>
    <name type="common">pike icefish</name>
    <dbReference type="NCBI Taxonomy" id="159716"/>
    <lineage>
        <taxon>Eukaryota</taxon>
        <taxon>Metazoa</taxon>
        <taxon>Chordata</taxon>
        <taxon>Craniata</taxon>
        <taxon>Vertebrata</taxon>
        <taxon>Euteleostomi</taxon>
        <taxon>Actinopterygii</taxon>
        <taxon>Neopterygii</taxon>
        <taxon>Teleostei</taxon>
        <taxon>Neoteleostei</taxon>
        <taxon>Acanthomorphata</taxon>
        <taxon>Eupercaria</taxon>
        <taxon>Perciformes</taxon>
        <taxon>Notothenioidei</taxon>
        <taxon>Channichthyidae</taxon>
        <taxon>Champsocephalus</taxon>
    </lineage>
</organism>
<gene>
    <name evidence="1" type="ORF">CesoFtcFv8_013736</name>
</gene>
<dbReference type="AlphaFoldDB" id="A0AAN8BS85"/>
<proteinExistence type="predicted"/>
<name>A0AAN8BS85_9TELE</name>
<keyword evidence="2" id="KW-1185">Reference proteome</keyword>
<dbReference type="EMBL" id="JAULUE010002056">
    <property type="protein sequence ID" value="KAK5890187.1"/>
    <property type="molecule type" value="Genomic_DNA"/>
</dbReference>
<evidence type="ECO:0000313" key="2">
    <source>
        <dbReference type="Proteomes" id="UP001335648"/>
    </source>
</evidence>
<accession>A0AAN8BS85</accession>